<sequence>MQCSSRWQIRVLRHVQLCIFSITVQRTVAVGESANLQTFFSSKHSGPPCEDLCGFSLCLGLSLVVYFVSTVLL</sequence>
<dbReference type="AlphaFoldDB" id="A0A2M4CDA8"/>
<accession>A0A2M4CDA8</accession>
<organism evidence="1">
    <name type="scientific">Anopheles marajoara</name>
    <dbReference type="NCBI Taxonomy" id="58244"/>
    <lineage>
        <taxon>Eukaryota</taxon>
        <taxon>Metazoa</taxon>
        <taxon>Ecdysozoa</taxon>
        <taxon>Arthropoda</taxon>
        <taxon>Hexapoda</taxon>
        <taxon>Insecta</taxon>
        <taxon>Pterygota</taxon>
        <taxon>Neoptera</taxon>
        <taxon>Endopterygota</taxon>
        <taxon>Diptera</taxon>
        <taxon>Nematocera</taxon>
        <taxon>Culicoidea</taxon>
        <taxon>Culicidae</taxon>
        <taxon>Anophelinae</taxon>
        <taxon>Anopheles</taxon>
    </lineage>
</organism>
<name>A0A2M4CDA8_9DIPT</name>
<evidence type="ECO:0000313" key="1">
    <source>
        <dbReference type="EMBL" id="MBW63294.1"/>
    </source>
</evidence>
<protein>
    <submittedName>
        <fullName evidence="1">Putative secreted protein</fullName>
    </submittedName>
</protein>
<reference evidence="1" key="1">
    <citation type="submission" date="2018-01" db="EMBL/GenBank/DDBJ databases">
        <title>An insight into the sialome of Amazonian anophelines.</title>
        <authorList>
            <person name="Ribeiro J.M."/>
            <person name="Scarpassa V."/>
            <person name="Calvo E."/>
        </authorList>
    </citation>
    <scope>NUCLEOTIDE SEQUENCE</scope>
    <source>
        <tissue evidence="1">Salivary glands</tissue>
    </source>
</reference>
<dbReference type="EMBL" id="GGFJ01014153">
    <property type="protein sequence ID" value="MBW63294.1"/>
    <property type="molecule type" value="Transcribed_RNA"/>
</dbReference>
<proteinExistence type="predicted"/>